<evidence type="ECO:0000313" key="1">
    <source>
        <dbReference type="EMBL" id="KAF0762880.1"/>
    </source>
</evidence>
<keyword evidence="2" id="KW-1185">Reference proteome</keyword>
<proteinExistence type="predicted"/>
<reference evidence="1 2" key="1">
    <citation type="submission" date="2019-08" db="EMBL/GenBank/DDBJ databases">
        <title>Whole genome of Aphis craccivora.</title>
        <authorList>
            <person name="Voronova N.V."/>
            <person name="Shulinski R.S."/>
            <person name="Bandarenka Y.V."/>
            <person name="Zhorov D.G."/>
            <person name="Warner D."/>
        </authorList>
    </citation>
    <scope>NUCLEOTIDE SEQUENCE [LARGE SCALE GENOMIC DNA]</scope>
    <source>
        <strain evidence="1">180601</strain>
        <tissue evidence="1">Whole Body</tissue>
    </source>
</reference>
<dbReference type="AlphaFoldDB" id="A0A6G0YXK7"/>
<evidence type="ECO:0000313" key="2">
    <source>
        <dbReference type="Proteomes" id="UP000478052"/>
    </source>
</evidence>
<comment type="caution">
    <text evidence="1">The sequence shown here is derived from an EMBL/GenBank/DDBJ whole genome shotgun (WGS) entry which is preliminary data.</text>
</comment>
<gene>
    <name evidence="1" type="ORF">FWK35_00011694</name>
</gene>
<sequence length="90" mass="10267">MIRRNLLFFKHVPIMITLTNYLTSSSLNRLIQWCIQYVIDIAAEICADDCSPVSYDVHDEDGCVNCSPETVALNNIVCWLSEAYLLILIK</sequence>
<accession>A0A6G0YXK7</accession>
<name>A0A6G0YXK7_APHCR</name>
<dbReference type="Proteomes" id="UP000478052">
    <property type="component" value="Unassembled WGS sequence"/>
</dbReference>
<organism evidence="1 2">
    <name type="scientific">Aphis craccivora</name>
    <name type="common">Cowpea aphid</name>
    <dbReference type="NCBI Taxonomy" id="307492"/>
    <lineage>
        <taxon>Eukaryota</taxon>
        <taxon>Metazoa</taxon>
        <taxon>Ecdysozoa</taxon>
        <taxon>Arthropoda</taxon>
        <taxon>Hexapoda</taxon>
        <taxon>Insecta</taxon>
        <taxon>Pterygota</taxon>
        <taxon>Neoptera</taxon>
        <taxon>Paraneoptera</taxon>
        <taxon>Hemiptera</taxon>
        <taxon>Sternorrhyncha</taxon>
        <taxon>Aphidomorpha</taxon>
        <taxon>Aphidoidea</taxon>
        <taxon>Aphididae</taxon>
        <taxon>Aphidini</taxon>
        <taxon>Aphis</taxon>
        <taxon>Aphis</taxon>
    </lineage>
</organism>
<dbReference type="EMBL" id="VUJU01002019">
    <property type="protein sequence ID" value="KAF0762880.1"/>
    <property type="molecule type" value="Genomic_DNA"/>
</dbReference>
<protein>
    <submittedName>
        <fullName evidence="1">Uncharacterized protein</fullName>
    </submittedName>
</protein>